<dbReference type="GeneID" id="100908137"/>
<dbReference type="Pfam" id="PF04937">
    <property type="entry name" value="DUF659"/>
    <property type="match status" value="1"/>
</dbReference>
<dbReference type="AlphaFoldDB" id="A0AAJ6VYW5"/>
<proteinExistence type="predicted"/>
<dbReference type="InterPro" id="IPR007021">
    <property type="entry name" value="DUF659"/>
</dbReference>
<dbReference type="InterPro" id="IPR033375">
    <property type="entry name" value="Cggbp1"/>
</dbReference>
<reference evidence="3" key="1">
    <citation type="submission" date="2025-08" db="UniProtKB">
        <authorList>
            <consortium name="RefSeq"/>
        </authorList>
    </citation>
    <scope>IDENTIFICATION</scope>
</reference>
<accession>A0AAJ6VYW5</accession>
<dbReference type="PANTHER" id="PTHR32344">
    <property type="entry name" value="U1-TYPE DOMAIN-CONTAINING PROTEIN"/>
    <property type="match status" value="1"/>
</dbReference>
<evidence type="ECO:0000313" key="2">
    <source>
        <dbReference type="Proteomes" id="UP000694867"/>
    </source>
</evidence>
<organism evidence="2 3">
    <name type="scientific">Galendromus occidentalis</name>
    <name type="common">western predatory mite</name>
    <dbReference type="NCBI Taxonomy" id="34638"/>
    <lineage>
        <taxon>Eukaryota</taxon>
        <taxon>Metazoa</taxon>
        <taxon>Ecdysozoa</taxon>
        <taxon>Arthropoda</taxon>
        <taxon>Chelicerata</taxon>
        <taxon>Arachnida</taxon>
        <taxon>Acari</taxon>
        <taxon>Parasitiformes</taxon>
        <taxon>Mesostigmata</taxon>
        <taxon>Gamasina</taxon>
        <taxon>Phytoseioidea</taxon>
        <taxon>Phytoseiidae</taxon>
        <taxon>Typhlodrominae</taxon>
        <taxon>Galendromus</taxon>
    </lineage>
</organism>
<feature type="domain" description="DUF659" evidence="1">
    <location>
        <begin position="138"/>
        <end position="274"/>
    </location>
</feature>
<protein>
    <submittedName>
        <fullName evidence="3">Uncharacterized protein LOC100908137</fullName>
    </submittedName>
</protein>
<dbReference type="GO" id="GO:0006357">
    <property type="term" value="P:regulation of transcription by RNA polymerase II"/>
    <property type="evidence" value="ECO:0007669"/>
    <property type="project" value="InterPro"/>
</dbReference>
<dbReference type="GO" id="GO:0005634">
    <property type="term" value="C:nucleus"/>
    <property type="evidence" value="ECO:0007669"/>
    <property type="project" value="InterPro"/>
</dbReference>
<sequence>MPKVAVPRNSKPESYVRFYGSEELSTDGRVLFCKICVREVRATRKFSVSQHVSRIKHKASLHKKKASSSSRVAQFLKASGKNSQFNPELCGALLSAGIPLRKLDNEKLREFLVKHCRQPVPSSVNLRLNYIRTIYDGKLEFIRSCVAQKPVWITSGETTDATGRYVAYTIVGTLACMDPRSFLLHAECLEKTNSSTIAQAFMNSWMKLWPGGIEHEKVLLFVTDGAAYIKKAAAALKILFPKMVHVTCAAHGILRIAQDMRSMFPDVDKVVSTGTEIFPKSAARVTIFHEFAPNTPLPPEPVLTRWGTWIRAAVYNAGYFDSVGAVVEAPDAKEAASFLAAQQILKKDSLRRDLSLIKAQFGGLPGAKERLEGRGTPLVESTAVFDGIVLDFAYKKGNGKKAEAYILLSTCAVSRAIALFLSKDPSTHEVYQSMTVG</sequence>
<dbReference type="GO" id="GO:0003690">
    <property type="term" value="F:double-stranded DNA binding"/>
    <property type="evidence" value="ECO:0007669"/>
    <property type="project" value="InterPro"/>
</dbReference>
<dbReference type="SUPFAM" id="SSF53098">
    <property type="entry name" value="Ribonuclease H-like"/>
    <property type="match status" value="1"/>
</dbReference>
<gene>
    <name evidence="3" type="primary">LOC100908137</name>
</gene>
<name>A0AAJ6VYW5_9ACAR</name>
<evidence type="ECO:0000313" key="3">
    <source>
        <dbReference type="RefSeq" id="XP_003746085.1"/>
    </source>
</evidence>
<dbReference type="Proteomes" id="UP000694867">
    <property type="component" value="Unplaced"/>
</dbReference>
<dbReference type="PANTHER" id="PTHR32344:SF1">
    <property type="entry name" value="U1-TYPE DOMAIN-CONTAINING PROTEIN"/>
    <property type="match status" value="1"/>
</dbReference>
<dbReference type="KEGG" id="goe:100908137"/>
<dbReference type="InterPro" id="IPR012337">
    <property type="entry name" value="RNaseH-like_sf"/>
</dbReference>
<evidence type="ECO:0000259" key="1">
    <source>
        <dbReference type="Pfam" id="PF04937"/>
    </source>
</evidence>
<dbReference type="RefSeq" id="XP_003746085.1">
    <property type="nucleotide sequence ID" value="XM_003746037.1"/>
</dbReference>
<keyword evidence="2" id="KW-1185">Reference proteome</keyword>